<dbReference type="KEGG" id="lacs:H4075_02910"/>
<feature type="chain" id="PRO_5028940292" evidence="2">
    <location>
        <begin position="20"/>
        <end position="1288"/>
    </location>
</feature>
<evidence type="ECO:0000313" key="5">
    <source>
        <dbReference type="Proteomes" id="UP000515344"/>
    </source>
</evidence>
<feature type="compositionally biased region" description="Low complexity" evidence="1">
    <location>
        <begin position="432"/>
        <end position="443"/>
    </location>
</feature>
<dbReference type="GO" id="GO:0008237">
    <property type="term" value="F:metallopeptidase activity"/>
    <property type="evidence" value="ECO:0007669"/>
    <property type="project" value="InterPro"/>
</dbReference>
<evidence type="ECO:0000313" key="4">
    <source>
        <dbReference type="EMBL" id="QNA45166.1"/>
    </source>
</evidence>
<dbReference type="SUPFAM" id="SSF55486">
    <property type="entry name" value="Metalloproteases ('zincins'), catalytic domain"/>
    <property type="match status" value="1"/>
</dbReference>
<dbReference type="InterPro" id="IPR024079">
    <property type="entry name" value="MetalloPept_cat_dom_sf"/>
</dbReference>
<dbReference type="Proteomes" id="UP000515344">
    <property type="component" value="Chromosome"/>
</dbReference>
<accession>A0A7G5XI63</accession>
<dbReference type="NCBIfam" id="TIGR04183">
    <property type="entry name" value="Por_Secre_tail"/>
    <property type="match status" value="1"/>
</dbReference>
<evidence type="ECO:0000256" key="1">
    <source>
        <dbReference type="SAM" id="MobiDB-lite"/>
    </source>
</evidence>
<dbReference type="EMBL" id="CP060007">
    <property type="protein sequence ID" value="QNA45166.1"/>
    <property type="molecule type" value="Genomic_DNA"/>
</dbReference>
<dbReference type="InterPro" id="IPR026444">
    <property type="entry name" value="Secre_tail"/>
</dbReference>
<feature type="domain" description="Secretion system C-terminal sorting" evidence="3">
    <location>
        <begin position="1216"/>
        <end position="1285"/>
    </location>
</feature>
<gene>
    <name evidence="4" type="ORF">H4075_02910</name>
</gene>
<dbReference type="Pfam" id="PF18962">
    <property type="entry name" value="Por_Secre_tail"/>
    <property type="match status" value="1"/>
</dbReference>
<feature type="compositionally biased region" description="Polar residues" evidence="1">
    <location>
        <begin position="444"/>
        <end position="458"/>
    </location>
</feature>
<keyword evidence="2" id="KW-0732">Signal</keyword>
<evidence type="ECO:0000256" key="2">
    <source>
        <dbReference type="SAM" id="SignalP"/>
    </source>
</evidence>
<dbReference type="Pfam" id="PF13583">
    <property type="entry name" value="Reprolysin_4"/>
    <property type="match status" value="1"/>
</dbReference>
<reference evidence="5" key="1">
    <citation type="submission" date="2020-08" db="EMBL/GenBank/DDBJ databases">
        <title>Lacibacter sp. S13-6-6 genome sequencing.</title>
        <authorList>
            <person name="Jin L."/>
        </authorList>
    </citation>
    <scope>NUCLEOTIDE SEQUENCE [LARGE SCALE GENOMIC DNA]</scope>
    <source>
        <strain evidence="5">S13-6-6</strain>
    </source>
</reference>
<dbReference type="Gene3D" id="3.40.390.10">
    <property type="entry name" value="Collagenase (Catalytic Domain)"/>
    <property type="match status" value="1"/>
</dbReference>
<feature type="signal peptide" evidence="2">
    <location>
        <begin position="1"/>
        <end position="19"/>
    </location>
</feature>
<organism evidence="4 5">
    <name type="scientific">Lacibacter sediminis</name>
    <dbReference type="NCBI Taxonomy" id="2760713"/>
    <lineage>
        <taxon>Bacteria</taxon>
        <taxon>Pseudomonadati</taxon>
        <taxon>Bacteroidota</taxon>
        <taxon>Chitinophagia</taxon>
        <taxon>Chitinophagales</taxon>
        <taxon>Chitinophagaceae</taxon>
        <taxon>Lacibacter</taxon>
    </lineage>
</organism>
<dbReference type="RefSeq" id="WP_182803985.1">
    <property type="nucleotide sequence ID" value="NZ_CP060007.1"/>
</dbReference>
<protein>
    <submittedName>
        <fullName evidence="4">T9SS type A sorting domain-containing protein</fullName>
    </submittedName>
</protein>
<sequence length="1288" mass="139954">MRKFLLVSAVLLFSLFAAAQQNHWNRESEAALRKDVFAKKQRPSNFLVFRLQEKALEAQLRNAPSEKTISAKRSAFFLTVPDEEGNPVQFRIVEASVMQPGLQNKHSRLRCYLGTSVKDPGTTIRFSFTPQGFNGVILSFSKPALYIEKIERGSNLYIVVSQKDLPPIEDFECTTTATASAGIQTKTQIANSDFGTLNANTGELRVFRLAFAAQGEFSEWCLDGTEANDAERIAKVLAEQVEQITIVNGHLERDFGVRIVMIDNNEDVIFLDPDTDPFTATETDDINNEAQSVITTEIGSDNFDVGHLIRRRTSGSGGNAGAIGSICNDATKARGFTGRTDWNELGVYSEIMLTHEFGHQFGANHTFTHKNDNDNAQIEPGSGSTIMSYGGNSDSEGYHVVTIRDHYFHAISIQQVTAYLATVTCGTTQSANNNAPSANAGNNFTIPKSTPFQLTGSGSDADEDNLTYTWEQMDIITNSFPWEPDPTHTFGPEFRSRPPLTSAVRIFPILENILDGTNTNRWEKLPSVSRSLNFRLTVRDNHPGAGQTNSDNMVVTVDDAYGPFTVTSPNSAVTWCPGTHIVTWDVNGSDALAANVKISLSTDGGQTFNTLLASTANDGSADVTIVCAYSNTARIKVEAIDNIFFDISNTNFTIGDDQPPTFTAPDDITIEKDANCNYDASIGVTGDVTDEADNCSTSLNATHTDVIKEGSCVGETIIERTWTLIDGCNLKTEKVQTITIKDVTAPTFTVPAAITIYKDENCEHNDHPSETGEVTDAADNCDPTPTVTYSDVDAPGSCMGEVIITRTWKATDDCGNKTEKVQIITVKDTTAPTISNISASPEYLWPPNHKMVTVTINYDVADNCSDQAHITKQLSIVSNEPINGLGDGDTEPIDYEVVGTDAHTVRLRAERAGNGDGRIYTIYITATDDCGNSKTDSAKVYVVHNITGPSSGKPFKIGSTVTMNGEFWDVPGKSHTAKWILDESTVAAATVTEPVGSRKGLVSGSYKFLTAGVYKVKMSITDQNGFNSYATTNGDQEQIIVIYDPEGGHTFGGGWYQSPAGALKSDASATGKATFGFAANYFKKSTNPKGETEFVFKVGDFEYNAVNFEYLSINNSLAQIKGNGRIKGLQSGISFIMTVLDGGTTGEDKIRMKIYNKNTGEVYYDNQPGASDADAPVMAVGANSTVVVAAPGKPVRRDEDIPVTIAASRLDAKPMPNPTNNYFTLYVTGNDEEKISVAVFDLYGRMMETHVTGNGSYIRFGENYKAGTYFVKVMQGELSKQVKLIKIN</sequence>
<name>A0A7G5XI63_9BACT</name>
<feature type="region of interest" description="Disordered" evidence="1">
    <location>
        <begin position="432"/>
        <end position="460"/>
    </location>
</feature>
<proteinExistence type="predicted"/>
<dbReference type="InterPro" id="IPR013783">
    <property type="entry name" value="Ig-like_fold"/>
</dbReference>
<keyword evidence="5" id="KW-1185">Reference proteome</keyword>
<evidence type="ECO:0000259" key="3">
    <source>
        <dbReference type="Pfam" id="PF18962"/>
    </source>
</evidence>
<dbReference type="Gene3D" id="2.60.40.10">
    <property type="entry name" value="Immunoglobulins"/>
    <property type="match status" value="1"/>
</dbReference>